<dbReference type="InterPro" id="IPR029058">
    <property type="entry name" value="AB_hydrolase_fold"/>
</dbReference>
<dbReference type="Proteomes" id="UP000226442">
    <property type="component" value="Unassembled WGS sequence"/>
</dbReference>
<name>A0A2G4F0E6_9CYAN</name>
<organism evidence="2 3">
    <name type="scientific">Tychonema bourrellyi FEM_GT703</name>
    <dbReference type="NCBI Taxonomy" id="2040638"/>
    <lineage>
        <taxon>Bacteria</taxon>
        <taxon>Bacillati</taxon>
        <taxon>Cyanobacteriota</taxon>
        <taxon>Cyanophyceae</taxon>
        <taxon>Oscillatoriophycideae</taxon>
        <taxon>Oscillatoriales</taxon>
        <taxon>Microcoleaceae</taxon>
        <taxon>Tychonema</taxon>
    </lineage>
</organism>
<evidence type="ECO:0000313" key="2">
    <source>
        <dbReference type="EMBL" id="PHX55230.1"/>
    </source>
</evidence>
<accession>A0A2G4F0E6</accession>
<dbReference type="AlphaFoldDB" id="A0A2G4F0E6"/>
<dbReference type="SUPFAM" id="SSF53474">
    <property type="entry name" value="alpha/beta-Hydrolases"/>
    <property type="match status" value="1"/>
</dbReference>
<evidence type="ECO:0000259" key="1">
    <source>
        <dbReference type="Pfam" id="PF00975"/>
    </source>
</evidence>
<dbReference type="EMBL" id="NXIB02000060">
    <property type="protein sequence ID" value="PHX55230.1"/>
    <property type="molecule type" value="Genomic_DNA"/>
</dbReference>
<reference evidence="2" key="1">
    <citation type="submission" date="2017-10" db="EMBL/GenBank/DDBJ databases">
        <title>Draft genome sequence of the planktic cyanobacteria Tychonema bourrellyi isolated from alpine lentic freshwater.</title>
        <authorList>
            <person name="Tett A."/>
            <person name="Armanini F."/>
            <person name="Asnicar F."/>
            <person name="Boscaini A."/>
            <person name="Pasolli E."/>
            <person name="Zolfo M."/>
            <person name="Donati C."/>
            <person name="Salmaso N."/>
            <person name="Segata N."/>
        </authorList>
    </citation>
    <scope>NUCLEOTIDE SEQUENCE</scope>
    <source>
        <strain evidence="2">FEM_GT703</strain>
    </source>
</reference>
<keyword evidence="3" id="KW-1185">Reference proteome</keyword>
<sequence length="110" mass="12511">MARTRSWNYRFSFCKKTSDRPFYALQALGLDGESQPHQRIEDMAACYIKAMQAVQPLGPYILVGHSFGSWVAFEMAKQVQEKGHEIALLAVIDFWEPMTNNSVLTSIEPI</sequence>
<dbReference type="Pfam" id="PF00975">
    <property type="entry name" value="Thioesterase"/>
    <property type="match status" value="1"/>
</dbReference>
<dbReference type="OrthoDB" id="504230at2"/>
<dbReference type="Gene3D" id="3.40.50.1820">
    <property type="entry name" value="alpha/beta hydrolase"/>
    <property type="match status" value="1"/>
</dbReference>
<comment type="caution">
    <text evidence="2">The sequence shown here is derived from an EMBL/GenBank/DDBJ whole genome shotgun (WGS) entry which is preliminary data.</text>
</comment>
<gene>
    <name evidence="2" type="ORF">CP500_011870</name>
</gene>
<proteinExistence type="predicted"/>
<feature type="domain" description="Thioesterase" evidence="1">
    <location>
        <begin position="19"/>
        <end position="100"/>
    </location>
</feature>
<evidence type="ECO:0000313" key="3">
    <source>
        <dbReference type="Proteomes" id="UP000226442"/>
    </source>
</evidence>
<dbReference type="InterPro" id="IPR001031">
    <property type="entry name" value="Thioesterase"/>
</dbReference>
<protein>
    <recommendedName>
        <fullName evidence="1">Thioesterase domain-containing protein</fullName>
    </recommendedName>
</protein>
<dbReference type="RefSeq" id="WP_096830311.1">
    <property type="nucleotide sequence ID" value="NZ_NXIB02000060.1"/>
</dbReference>